<dbReference type="AlphaFoldDB" id="A0A5U7H8V2"/>
<gene>
    <name evidence="1" type="ORF">B7823_06930</name>
    <name evidence="2" type="ORF">GFE59_20090</name>
</gene>
<reference evidence="1" key="1">
    <citation type="submission" date="2018-07" db="EMBL/GenBank/DDBJ databases">
        <authorList>
            <consortium name="PulseNet: The National Subtyping Network for Foodborne Disease Surveillance"/>
            <person name="Tarr C.L."/>
            <person name="Trees E."/>
            <person name="Katz L.S."/>
            <person name="Carleton-Romer H.A."/>
            <person name="Stroika S."/>
            <person name="Kucerova Z."/>
            <person name="Roache K.F."/>
            <person name="Sabol A.L."/>
            <person name="Besser J."/>
            <person name="Gerner-Smidt P."/>
        </authorList>
    </citation>
    <scope>NUCLEOTIDE SEQUENCE</scope>
    <source>
        <strain evidence="1">PNUSAS011535</strain>
        <strain evidence="2">PNUSAS111674</strain>
    </source>
</reference>
<evidence type="ECO:0000313" key="1">
    <source>
        <dbReference type="EMBL" id="EBR3632832.1"/>
    </source>
</evidence>
<name>A0A5U7H8V2_SALER</name>
<accession>A0A5U7H8V2</accession>
<dbReference type="EMBL" id="AAMOUS010000048">
    <property type="protein sequence ID" value="EDJ5915449.1"/>
    <property type="molecule type" value="Genomic_DNA"/>
</dbReference>
<evidence type="ECO:0000313" key="2">
    <source>
        <dbReference type="EMBL" id="EDJ5915449.1"/>
    </source>
</evidence>
<dbReference type="EMBL" id="AAGSAC010000010">
    <property type="protein sequence ID" value="EBR3632832.1"/>
    <property type="molecule type" value="Genomic_DNA"/>
</dbReference>
<sequence length="266" mass="30602">MTEYNRRIPAPQVIVHGDCWPVVSAVLHVVKAIRPESACEVAVTPHALRQQLARYPDAACILCLRPREHLFLFYALTHELSDHPALVISDELLFSDRVLLHSWGDIPALLYQEFMHQEFAGMVDRLRMRKSPPYPLKGKLTDFLAAPKTATGLFAVPLTFTHPKRLMRYMALLMYRATTSCGITPAGQKLLREIHKGQHSPSGLKNILKTDERKIWQDKARILTKLGMRNRLHELFYGTRFCRDIQRTPFMTPENTEQKHNRAVND</sequence>
<protein>
    <submittedName>
        <fullName evidence="1">Transcriptional regulator</fullName>
    </submittedName>
</protein>
<proteinExistence type="predicted"/>
<organism evidence="1">
    <name type="scientific">Salmonella enterica</name>
    <name type="common">Salmonella choleraesuis</name>
    <dbReference type="NCBI Taxonomy" id="28901"/>
    <lineage>
        <taxon>Bacteria</taxon>
        <taxon>Pseudomonadati</taxon>
        <taxon>Pseudomonadota</taxon>
        <taxon>Gammaproteobacteria</taxon>
        <taxon>Enterobacterales</taxon>
        <taxon>Enterobacteriaceae</taxon>
        <taxon>Salmonella</taxon>
    </lineage>
</organism>
<comment type="caution">
    <text evidence="1">The sequence shown here is derived from an EMBL/GenBank/DDBJ whole genome shotgun (WGS) entry which is preliminary data.</text>
</comment>